<keyword evidence="1" id="KW-0812">Transmembrane</keyword>
<protein>
    <recommendedName>
        <fullName evidence="4">Superfamily III holin-X</fullName>
    </recommendedName>
</protein>
<keyword evidence="1" id="KW-1133">Transmembrane helix</keyword>
<reference evidence="2 3" key="1">
    <citation type="submission" date="2020-07" db="EMBL/GenBank/DDBJ databases">
        <title>Halieaceae bacterium, F7430, whole genome shotgun sequencing project.</title>
        <authorList>
            <person name="Jiang S."/>
            <person name="Liu Z.W."/>
            <person name="Du Z.J."/>
        </authorList>
    </citation>
    <scope>NUCLEOTIDE SEQUENCE [LARGE SCALE GENOMIC DNA]</scope>
    <source>
        <strain evidence="2 3">F7430</strain>
    </source>
</reference>
<evidence type="ECO:0000313" key="3">
    <source>
        <dbReference type="Proteomes" id="UP000539350"/>
    </source>
</evidence>
<evidence type="ECO:0000313" key="2">
    <source>
        <dbReference type="EMBL" id="MBA6413414.1"/>
    </source>
</evidence>
<sequence length="140" mass="15646">MSEDRPSPQSEESAQGSEQEWLRLAQLAAETGSDVAQLMALELRLAMANLGRMVVLAVAFLPLLILLWLGFSVLASWVLYQSSDSVTWAIVLFLTIQGLALWGVYSSWMRYRRTLSLPQTRKHLQYLVGAQSDESKVSNS</sequence>
<evidence type="ECO:0008006" key="4">
    <source>
        <dbReference type="Google" id="ProtNLM"/>
    </source>
</evidence>
<keyword evidence="1" id="KW-0472">Membrane</keyword>
<dbReference type="EMBL" id="JACFXU010000014">
    <property type="protein sequence ID" value="MBA6413414.1"/>
    <property type="molecule type" value="Genomic_DNA"/>
</dbReference>
<dbReference type="RefSeq" id="WP_182172584.1">
    <property type="nucleotide sequence ID" value="NZ_JACFXU010000014.1"/>
</dbReference>
<accession>A0A7W2TX30</accession>
<keyword evidence="3" id="KW-1185">Reference proteome</keyword>
<gene>
    <name evidence="2" type="ORF">H2508_09870</name>
</gene>
<organism evidence="2 3">
    <name type="scientific">Sediminihaliea albiluteola</name>
    <dbReference type="NCBI Taxonomy" id="2758564"/>
    <lineage>
        <taxon>Bacteria</taxon>
        <taxon>Pseudomonadati</taxon>
        <taxon>Pseudomonadota</taxon>
        <taxon>Gammaproteobacteria</taxon>
        <taxon>Cellvibrionales</taxon>
        <taxon>Halieaceae</taxon>
        <taxon>Sediminihaliea</taxon>
    </lineage>
</organism>
<dbReference type="AlphaFoldDB" id="A0A7W2TX30"/>
<comment type="caution">
    <text evidence="2">The sequence shown here is derived from an EMBL/GenBank/DDBJ whole genome shotgun (WGS) entry which is preliminary data.</text>
</comment>
<proteinExistence type="predicted"/>
<feature type="transmembrane region" description="Helical" evidence="1">
    <location>
        <begin position="54"/>
        <end position="80"/>
    </location>
</feature>
<name>A0A7W2TX30_9GAMM</name>
<dbReference type="Proteomes" id="UP000539350">
    <property type="component" value="Unassembled WGS sequence"/>
</dbReference>
<feature type="transmembrane region" description="Helical" evidence="1">
    <location>
        <begin position="86"/>
        <end position="105"/>
    </location>
</feature>
<evidence type="ECO:0000256" key="1">
    <source>
        <dbReference type="SAM" id="Phobius"/>
    </source>
</evidence>